<feature type="region of interest" description="Disordered" evidence="1">
    <location>
        <begin position="245"/>
        <end position="273"/>
    </location>
</feature>
<name>A0A6P8AMR4_PYRGI</name>
<organism evidence="2 3">
    <name type="scientific">Pyricularia grisea</name>
    <name type="common">Crabgrass-specific blast fungus</name>
    <name type="synonym">Magnaporthe grisea</name>
    <dbReference type="NCBI Taxonomy" id="148305"/>
    <lineage>
        <taxon>Eukaryota</taxon>
        <taxon>Fungi</taxon>
        <taxon>Dikarya</taxon>
        <taxon>Ascomycota</taxon>
        <taxon>Pezizomycotina</taxon>
        <taxon>Sordariomycetes</taxon>
        <taxon>Sordariomycetidae</taxon>
        <taxon>Magnaporthales</taxon>
        <taxon>Pyriculariaceae</taxon>
        <taxon>Pyricularia</taxon>
    </lineage>
</organism>
<reference evidence="3" key="2">
    <citation type="submission" date="2019-10" db="EMBL/GenBank/DDBJ databases">
        <authorList>
            <consortium name="NCBI Genome Project"/>
        </authorList>
    </citation>
    <scope>NUCLEOTIDE SEQUENCE</scope>
    <source>
        <strain evidence="3">NI907</strain>
    </source>
</reference>
<protein>
    <submittedName>
        <fullName evidence="3">Uncharacterized protein</fullName>
    </submittedName>
</protein>
<gene>
    <name evidence="3" type="ORF">PgNI_12316</name>
</gene>
<feature type="region of interest" description="Disordered" evidence="1">
    <location>
        <begin position="149"/>
        <end position="171"/>
    </location>
</feature>
<proteinExistence type="predicted"/>
<dbReference type="GeneID" id="41967173"/>
<evidence type="ECO:0000256" key="1">
    <source>
        <dbReference type="SAM" id="MobiDB-lite"/>
    </source>
</evidence>
<reference evidence="3" key="1">
    <citation type="journal article" date="2019" name="Mol. Biol. Evol.">
        <title>Blast fungal genomes show frequent chromosomal changes, gene gains and losses, and effector gene turnover.</title>
        <authorList>
            <person name="Gomez Luciano L.B."/>
            <person name="Jason Tsai I."/>
            <person name="Chuma I."/>
            <person name="Tosa Y."/>
            <person name="Chen Y.H."/>
            <person name="Li J.Y."/>
            <person name="Li M.Y."/>
            <person name="Jade Lu M.Y."/>
            <person name="Nakayashiki H."/>
            <person name="Li W.H."/>
        </authorList>
    </citation>
    <scope>NUCLEOTIDE SEQUENCE</scope>
    <source>
        <strain evidence="3">NI907</strain>
    </source>
</reference>
<dbReference type="AlphaFoldDB" id="A0A6P8AMR4"/>
<feature type="compositionally biased region" description="Basic and acidic residues" evidence="1">
    <location>
        <begin position="151"/>
        <end position="164"/>
    </location>
</feature>
<dbReference type="RefSeq" id="XP_030976189.1">
    <property type="nucleotide sequence ID" value="XM_031132268.1"/>
</dbReference>
<sequence>MTFLVPNRCPLPPCLPSEIVPRHSERTVHAPTALPELLTQSITSTHHEQGRATKLGMQGPFVLDILNTAPIGYLIRNLSRRMVENKGLLIDQLSQNDFDKVVDLILPKVSSGFLDKAMEQRLKSIGDTDLRNALGKAEISIICQRCQEPTDSSRRTEEQGDCHRMRSHGTSREALAASHGNITRFNPPLQTARDQVGLYRSNGLQRSDSIMLTIHQNPFHDSFSPGLHGQSPAKGVCFWSEHSSCGRATRSGPNSLDTTAEAGANRADDDLKPPLHTANNLIILADAAAFSAERTAARNQRGPLSSDNQLLHASDNLGLNKNLGASNKPYKQRPGWTSASYATAGMGAEAPPDWKVTLQKIKNDCYQPYLDKQKDQFGGEKPVVGHAINQTAISETPCVQFSQSLLQAQEAPSLQPAKINLHRHPLAGQHVIVGTTTRKSLGKRTMDGNLLNKRSTKLHKTGSYASFNDVLADPSVGSSTACTVLNSDNDDPCRSA</sequence>
<reference evidence="3" key="3">
    <citation type="submission" date="2025-08" db="UniProtKB">
        <authorList>
            <consortium name="RefSeq"/>
        </authorList>
    </citation>
    <scope>IDENTIFICATION</scope>
    <source>
        <strain evidence="3">NI907</strain>
    </source>
</reference>
<dbReference type="Proteomes" id="UP000515153">
    <property type="component" value="Unplaced"/>
</dbReference>
<keyword evidence="2" id="KW-1185">Reference proteome</keyword>
<dbReference type="KEGG" id="pgri:PgNI_12316"/>
<evidence type="ECO:0000313" key="2">
    <source>
        <dbReference type="Proteomes" id="UP000515153"/>
    </source>
</evidence>
<accession>A0A6P8AMR4</accession>
<evidence type="ECO:0000313" key="3">
    <source>
        <dbReference type="RefSeq" id="XP_030976189.1"/>
    </source>
</evidence>